<evidence type="ECO:0000256" key="2">
    <source>
        <dbReference type="ARBA" id="ARBA00023125"/>
    </source>
</evidence>
<dbReference type="PROSITE" id="PS50043">
    <property type="entry name" value="HTH_LUXR_2"/>
    <property type="match status" value="1"/>
</dbReference>
<keyword evidence="3" id="KW-0804">Transcription</keyword>
<evidence type="ECO:0000256" key="1">
    <source>
        <dbReference type="ARBA" id="ARBA00023015"/>
    </source>
</evidence>
<dbReference type="Proteomes" id="UP000316639">
    <property type="component" value="Unassembled WGS sequence"/>
</dbReference>
<dbReference type="GO" id="GO:0006355">
    <property type="term" value="P:regulation of DNA-templated transcription"/>
    <property type="evidence" value="ECO:0007669"/>
    <property type="project" value="InterPro"/>
</dbReference>
<organism evidence="5 6">
    <name type="scientific">Lentzea tibetensis</name>
    <dbReference type="NCBI Taxonomy" id="2591470"/>
    <lineage>
        <taxon>Bacteria</taxon>
        <taxon>Bacillati</taxon>
        <taxon>Actinomycetota</taxon>
        <taxon>Actinomycetes</taxon>
        <taxon>Pseudonocardiales</taxon>
        <taxon>Pseudonocardiaceae</taxon>
        <taxon>Lentzea</taxon>
    </lineage>
</organism>
<evidence type="ECO:0000259" key="4">
    <source>
        <dbReference type="PROSITE" id="PS50043"/>
    </source>
</evidence>
<dbReference type="RefSeq" id="WP_146349114.1">
    <property type="nucleotide sequence ID" value="NZ_VOBR01000001.1"/>
</dbReference>
<dbReference type="SUPFAM" id="SSF46894">
    <property type="entry name" value="C-terminal effector domain of the bipartite response regulators"/>
    <property type="match status" value="1"/>
</dbReference>
<dbReference type="GO" id="GO:0003677">
    <property type="term" value="F:DNA binding"/>
    <property type="evidence" value="ECO:0007669"/>
    <property type="project" value="UniProtKB-KW"/>
</dbReference>
<dbReference type="InterPro" id="IPR036388">
    <property type="entry name" value="WH-like_DNA-bd_sf"/>
</dbReference>
<dbReference type="AlphaFoldDB" id="A0A563F3C0"/>
<proteinExistence type="predicted"/>
<evidence type="ECO:0000313" key="6">
    <source>
        <dbReference type="Proteomes" id="UP000316639"/>
    </source>
</evidence>
<reference evidence="5 6" key="1">
    <citation type="submission" date="2019-07" db="EMBL/GenBank/DDBJ databases">
        <title>Lentzea xizangensis sp. nov., isolated from Qinghai-Tibetan Plateau Soils.</title>
        <authorList>
            <person name="Huang J."/>
        </authorList>
    </citation>
    <scope>NUCLEOTIDE SEQUENCE [LARGE SCALE GENOMIC DNA]</scope>
    <source>
        <strain evidence="5 6">FXJ1.1311</strain>
    </source>
</reference>
<protein>
    <submittedName>
        <fullName evidence="5">Helix-turn-helix transcriptional regulator</fullName>
    </submittedName>
</protein>
<keyword evidence="2" id="KW-0238">DNA-binding</keyword>
<dbReference type="CDD" id="cd06170">
    <property type="entry name" value="LuxR_C_like"/>
    <property type="match status" value="1"/>
</dbReference>
<dbReference type="InterPro" id="IPR000792">
    <property type="entry name" value="Tscrpt_reg_LuxR_C"/>
</dbReference>
<dbReference type="PRINTS" id="PR00038">
    <property type="entry name" value="HTHLUXR"/>
</dbReference>
<keyword evidence="1" id="KW-0805">Transcription regulation</keyword>
<keyword evidence="6" id="KW-1185">Reference proteome</keyword>
<dbReference type="InterPro" id="IPR016032">
    <property type="entry name" value="Sig_transdc_resp-reg_C-effctor"/>
</dbReference>
<comment type="caution">
    <text evidence="5">The sequence shown here is derived from an EMBL/GenBank/DDBJ whole genome shotgun (WGS) entry which is preliminary data.</text>
</comment>
<accession>A0A563F3C0</accession>
<dbReference type="SMART" id="SM00421">
    <property type="entry name" value="HTH_LUXR"/>
    <property type="match status" value="1"/>
</dbReference>
<dbReference type="EMBL" id="VOBR01000001">
    <property type="protein sequence ID" value="TWP54332.1"/>
    <property type="molecule type" value="Genomic_DNA"/>
</dbReference>
<dbReference type="PANTHER" id="PTHR44688:SF16">
    <property type="entry name" value="DNA-BINDING TRANSCRIPTIONAL ACTIVATOR DEVR_DOSR"/>
    <property type="match status" value="1"/>
</dbReference>
<dbReference type="Gene3D" id="1.10.10.10">
    <property type="entry name" value="Winged helix-like DNA-binding domain superfamily/Winged helix DNA-binding domain"/>
    <property type="match status" value="1"/>
</dbReference>
<name>A0A563F3C0_9PSEU</name>
<dbReference type="OrthoDB" id="2878275at2"/>
<evidence type="ECO:0000313" key="5">
    <source>
        <dbReference type="EMBL" id="TWP54332.1"/>
    </source>
</evidence>
<feature type="domain" description="HTH luxR-type" evidence="4">
    <location>
        <begin position="1"/>
        <end position="59"/>
    </location>
</feature>
<gene>
    <name evidence="5" type="ORF">FKR81_01910</name>
</gene>
<dbReference type="PROSITE" id="PS00622">
    <property type="entry name" value="HTH_LUXR_1"/>
    <property type="match status" value="1"/>
</dbReference>
<dbReference type="Pfam" id="PF00196">
    <property type="entry name" value="GerE"/>
    <property type="match status" value="1"/>
</dbReference>
<sequence length="65" mass="7121">MSGRELEVLTLAAQGRGNADIARELFISVSTVRKHMEHIFDRTGVRTRAEVAAIVLSHLSVVAPH</sequence>
<dbReference type="PANTHER" id="PTHR44688">
    <property type="entry name" value="DNA-BINDING TRANSCRIPTIONAL ACTIVATOR DEVR_DOSR"/>
    <property type="match status" value="1"/>
</dbReference>
<evidence type="ECO:0000256" key="3">
    <source>
        <dbReference type="ARBA" id="ARBA00023163"/>
    </source>
</evidence>